<reference evidence="4" key="2">
    <citation type="submission" date="2022-03" db="EMBL/GenBank/DDBJ databases">
        <title>Draft title - Genomic analysis of global carrot germplasm unveils the trajectory of domestication and the origin of high carotenoid orange carrot.</title>
        <authorList>
            <person name="Iorizzo M."/>
            <person name="Ellison S."/>
            <person name="Senalik D."/>
            <person name="Macko-Podgorni A."/>
            <person name="Grzebelus D."/>
            <person name="Bostan H."/>
            <person name="Rolling W."/>
            <person name="Curaba J."/>
            <person name="Simon P."/>
        </authorList>
    </citation>
    <scope>NUCLEOTIDE SEQUENCE</scope>
    <source>
        <tissue evidence="4">Leaf</tissue>
    </source>
</reference>
<dbReference type="InterPro" id="IPR020472">
    <property type="entry name" value="WD40_PAC1"/>
</dbReference>
<feature type="repeat" description="WD" evidence="3">
    <location>
        <begin position="136"/>
        <end position="165"/>
    </location>
</feature>
<name>A0AAF0X230_DAUCS</name>
<organism evidence="4 5">
    <name type="scientific">Daucus carota subsp. sativus</name>
    <name type="common">Carrot</name>
    <dbReference type="NCBI Taxonomy" id="79200"/>
    <lineage>
        <taxon>Eukaryota</taxon>
        <taxon>Viridiplantae</taxon>
        <taxon>Streptophyta</taxon>
        <taxon>Embryophyta</taxon>
        <taxon>Tracheophyta</taxon>
        <taxon>Spermatophyta</taxon>
        <taxon>Magnoliopsida</taxon>
        <taxon>eudicotyledons</taxon>
        <taxon>Gunneridae</taxon>
        <taxon>Pentapetalae</taxon>
        <taxon>asterids</taxon>
        <taxon>campanulids</taxon>
        <taxon>Apiales</taxon>
        <taxon>Apiaceae</taxon>
        <taxon>Apioideae</taxon>
        <taxon>Scandiceae</taxon>
        <taxon>Daucinae</taxon>
        <taxon>Daucus</taxon>
        <taxon>Daucus sect. Daucus</taxon>
    </lineage>
</organism>
<dbReference type="Proteomes" id="UP000077755">
    <property type="component" value="Chromosome 5"/>
</dbReference>
<evidence type="ECO:0000256" key="2">
    <source>
        <dbReference type="ARBA" id="ARBA00022737"/>
    </source>
</evidence>
<dbReference type="PANTHER" id="PTHR22844">
    <property type="entry name" value="F-BOX AND WD40 DOMAIN PROTEIN"/>
    <property type="match status" value="1"/>
</dbReference>
<dbReference type="AlphaFoldDB" id="A0AAF0X230"/>
<proteinExistence type="predicted"/>
<protein>
    <submittedName>
        <fullName evidence="4">Uncharacterized protein</fullName>
    </submittedName>
</protein>
<dbReference type="EMBL" id="CP093347">
    <property type="protein sequence ID" value="WOG99201.1"/>
    <property type="molecule type" value="Genomic_DNA"/>
</dbReference>
<dbReference type="PROSITE" id="PS50082">
    <property type="entry name" value="WD_REPEATS_2"/>
    <property type="match status" value="3"/>
</dbReference>
<keyword evidence="5" id="KW-1185">Reference proteome</keyword>
<sequence>MKHMAPISSLDTSLSDDIIYSASLDRTVKAWRISDLKCLETIQAHSAPINAVVVADNGVLYTASDDATVKVWRRNFGNTNSCPHALTVTLPAKSSPVKTLALNAEAGVLYGGCTDGYIHYWLKGWFSGQLQYGGILQGHLHAILCLTSFGNFVVSGSADSTVRIWIRQQDGEHNCAAVLKGHRGPIRSLAAFPCRVVDDGDQDGCIICTGSMDGMLKLWRISCSSKPAPGLNLVGSEYIEL</sequence>
<dbReference type="PRINTS" id="PR00320">
    <property type="entry name" value="GPROTEINBRPT"/>
</dbReference>
<dbReference type="SMART" id="SM00320">
    <property type="entry name" value="WD40"/>
    <property type="match status" value="5"/>
</dbReference>
<dbReference type="InterPro" id="IPR015943">
    <property type="entry name" value="WD40/YVTN_repeat-like_dom_sf"/>
</dbReference>
<dbReference type="PANTHER" id="PTHR22844:SF342">
    <property type="entry name" value="AND WD40 DOMAIN PROTEIN, PUTATIVE-RELATED"/>
    <property type="match status" value="1"/>
</dbReference>
<reference evidence="4" key="1">
    <citation type="journal article" date="2016" name="Nat. Genet.">
        <title>A high-quality carrot genome assembly provides new insights into carotenoid accumulation and asterid genome evolution.</title>
        <authorList>
            <person name="Iorizzo M."/>
            <person name="Ellison S."/>
            <person name="Senalik D."/>
            <person name="Zeng P."/>
            <person name="Satapoomin P."/>
            <person name="Huang J."/>
            <person name="Bowman M."/>
            <person name="Iovene M."/>
            <person name="Sanseverino W."/>
            <person name="Cavagnaro P."/>
            <person name="Yildiz M."/>
            <person name="Macko-Podgorni A."/>
            <person name="Moranska E."/>
            <person name="Grzebelus E."/>
            <person name="Grzebelus D."/>
            <person name="Ashrafi H."/>
            <person name="Zheng Z."/>
            <person name="Cheng S."/>
            <person name="Spooner D."/>
            <person name="Van Deynze A."/>
            <person name="Simon P."/>
        </authorList>
    </citation>
    <scope>NUCLEOTIDE SEQUENCE</scope>
    <source>
        <tissue evidence="4">Leaf</tissue>
    </source>
</reference>
<evidence type="ECO:0000313" key="4">
    <source>
        <dbReference type="EMBL" id="WOG99201.1"/>
    </source>
</evidence>
<dbReference type="PROSITE" id="PS50294">
    <property type="entry name" value="WD_REPEATS_REGION"/>
    <property type="match status" value="1"/>
</dbReference>
<dbReference type="SUPFAM" id="SSF50978">
    <property type="entry name" value="WD40 repeat-like"/>
    <property type="match status" value="1"/>
</dbReference>
<evidence type="ECO:0000256" key="1">
    <source>
        <dbReference type="ARBA" id="ARBA00022574"/>
    </source>
</evidence>
<evidence type="ECO:0000256" key="3">
    <source>
        <dbReference type="PROSITE-ProRule" id="PRU00221"/>
    </source>
</evidence>
<accession>A0AAF0X230</accession>
<keyword evidence="2" id="KW-0677">Repeat</keyword>
<gene>
    <name evidence="4" type="ORF">DCAR_0518549</name>
</gene>
<dbReference type="InterPro" id="IPR036322">
    <property type="entry name" value="WD40_repeat_dom_sf"/>
</dbReference>
<feature type="repeat" description="WD" evidence="3">
    <location>
        <begin position="1"/>
        <end position="41"/>
    </location>
</feature>
<dbReference type="Pfam" id="PF00400">
    <property type="entry name" value="WD40"/>
    <property type="match status" value="4"/>
</dbReference>
<evidence type="ECO:0000313" key="5">
    <source>
        <dbReference type="Proteomes" id="UP000077755"/>
    </source>
</evidence>
<dbReference type="Gene3D" id="2.130.10.10">
    <property type="entry name" value="YVTN repeat-like/Quinoprotein amine dehydrogenase"/>
    <property type="match status" value="2"/>
</dbReference>
<dbReference type="InterPro" id="IPR001680">
    <property type="entry name" value="WD40_rpt"/>
</dbReference>
<dbReference type="InterPro" id="IPR045182">
    <property type="entry name" value="JINGUBANG-like"/>
</dbReference>
<keyword evidence="1 3" id="KW-0853">WD repeat</keyword>
<feature type="repeat" description="WD" evidence="3">
    <location>
        <begin position="42"/>
        <end position="72"/>
    </location>
</feature>